<keyword evidence="5" id="KW-0175">Coiled coil</keyword>
<dbReference type="Pfam" id="PF04405">
    <property type="entry name" value="ScdA_N"/>
    <property type="match status" value="1"/>
</dbReference>
<dbReference type="Gene3D" id="1.20.120.520">
    <property type="entry name" value="nmb1532 protein domain like"/>
    <property type="match status" value="1"/>
</dbReference>
<evidence type="ECO:0000256" key="2">
    <source>
        <dbReference type="ARBA" id="ARBA00022490"/>
    </source>
</evidence>
<keyword evidence="2" id="KW-0963">Cytoplasm</keyword>
<protein>
    <submittedName>
        <fullName evidence="7">Iron-sulfur cluster repair di-iron protein</fullName>
    </submittedName>
</protein>
<comment type="caution">
    <text evidence="7">The sequence shown here is derived from an EMBL/GenBank/DDBJ whole genome shotgun (WGS) entry which is preliminary data.</text>
</comment>
<accession>A0ABU5IT46</accession>
<keyword evidence="3" id="KW-0479">Metal-binding</keyword>
<sequence length="233" mass="27381">MNFPFTVESKVKDIVNEMPKAADLFKKYRIDFCCGGNIPLEQAASEKSVDLKQLMEELKQVFIDNEGMEEDLSVWTESASDKIIDHIKDHYHRPLEEELTNLSPYVTKVSRVHGEHRPELLRVYELFYELKRELLEHTAKEEEIVFPLLQQLEDPNVENKEQIIQQIEELEKEHDHAGAILKELREITSDFTPPLDACGTYRLVYKRLELLEGETFMHVHLENNILFPRYIEA</sequence>
<proteinExistence type="predicted"/>
<dbReference type="InterPro" id="IPR012312">
    <property type="entry name" value="Hemerythrin-like"/>
</dbReference>
<keyword evidence="8" id="KW-1185">Reference proteome</keyword>
<keyword evidence="4" id="KW-0408">Iron</keyword>
<organism evidence="7 8">
    <name type="scientific">Robertmurraya mangrovi</name>
    <dbReference type="NCBI Taxonomy" id="3098077"/>
    <lineage>
        <taxon>Bacteria</taxon>
        <taxon>Bacillati</taxon>
        <taxon>Bacillota</taxon>
        <taxon>Bacilli</taxon>
        <taxon>Bacillales</taxon>
        <taxon>Bacillaceae</taxon>
        <taxon>Robertmurraya</taxon>
    </lineage>
</organism>
<evidence type="ECO:0000259" key="6">
    <source>
        <dbReference type="Pfam" id="PF01814"/>
    </source>
</evidence>
<dbReference type="PANTHER" id="PTHR36438">
    <property type="entry name" value="IRON-SULFUR CLUSTER REPAIR PROTEIN YTFE"/>
    <property type="match status" value="1"/>
</dbReference>
<comment type="subcellular location">
    <subcellularLocation>
        <location evidence="1">Cytoplasm</location>
    </subcellularLocation>
</comment>
<evidence type="ECO:0000256" key="4">
    <source>
        <dbReference type="ARBA" id="ARBA00023004"/>
    </source>
</evidence>
<feature type="domain" description="Hemerythrin-like" evidence="6">
    <location>
        <begin position="88"/>
        <end position="229"/>
    </location>
</feature>
<feature type="coiled-coil region" evidence="5">
    <location>
        <begin position="160"/>
        <end position="187"/>
    </location>
</feature>
<dbReference type="SUPFAM" id="SSF140683">
    <property type="entry name" value="SP0561-like"/>
    <property type="match status" value="1"/>
</dbReference>
<dbReference type="InterPro" id="IPR019903">
    <property type="entry name" value="RIC_family"/>
</dbReference>
<dbReference type="Gene3D" id="1.10.3910.10">
    <property type="entry name" value="SP0561-like"/>
    <property type="match status" value="1"/>
</dbReference>
<evidence type="ECO:0000313" key="8">
    <source>
        <dbReference type="Proteomes" id="UP001290455"/>
    </source>
</evidence>
<dbReference type="Proteomes" id="UP001290455">
    <property type="component" value="Unassembled WGS sequence"/>
</dbReference>
<dbReference type="InterPro" id="IPR038062">
    <property type="entry name" value="ScdA-like_N_sf"/>
</dbReference>
<evidence type="ECO:0000313" key="7">
    <source>
        <dbReference type="EMBL" id="MDZ5470313.1"/>
    </source>
</evidence>
<dbReference type="PANTHER" id="PTHR36438:SF1">
    <property type="entry name" value="IRON-SULFUR CLUSTER REPAIR PROTEIN YTFE"/>
    <property type="match status" value="1"/>
</dbReference>
<dbReference type="Pfam" id="PF01814">
    <property type="entry name" value="Hemerythrin"/>
    <property type="match status" value="1"/>
</dbReference>
<reference evidence="7 8" key="1">
    <citation type="submission" date="2023-11" db="EMBL/GenBank/DDBJ databases">
        <title>Bacillus jintuensis, isolated from a mudflat on the Beibu Gulf coast.</title>
        <authorList>
            <person name="Li M."/>
        </authorList>
    </citation>
    <scope>NUCLEOTIDE SEQUENCE [LARGE SCALE GENOMIC DNA]</scope>
    <source>
        <strain evidence="7 8">31A1R</strain>
    </source>
</reference>
<dbReference type="RefSeq" id="WP_322444618.1">
    <property type="nucleotide sequence ID" value="NZ_JAXOFX010000001.1"/>
</dbReference>
<evidence type="ECO:0000256" key="1">
    <source>
        <dbReference type="ARBA" id="ARBA00004496"/>
    </source>
</evidence>
<dbReference type="NCBIfam" id="TIGR03652">
    <property type="entry name" value="FeS_repair_RIC"/>
    <property type="match status" value="1"/>
</dbReference>
<gene>
    <name evidence="7" type="primary">ric</name>
    <name evidence="7" type="ORF">SM124_00995</name>
</gene>
<evidence type="ECO:0000256" key="3">
    <source>
        <dbReference type="ARBA" id="ARBA00022723"/>
    </source>
</evidence>
<name>A0ABU5IT46_9BACI</name>
<evidence type="ECO:0000256" key="5">
    <source>
        <dbReference type="SAM" id="Coils"/>
    </source>
</evidence>
<dbReference type="EMBL" id="JAXOFX010000001">
    <property type="protein sequence ID" value="MDZ5470313.1"/>
    <property type="molecule type" value="Genomic_DNA"/>
</dbReference>